<dbReference type="GO" id="GO:0106370">
    <property type="term" value="F:protein-L-histidine N-pros-methyltransferase activity"/>
    <property type="evidence" value="ECO:0007669"/>
    <property type="project" value="InterPro"/>
</dbReference>
<reference evidence="2" key="1">
    <citation type="submission" date="2017-02" db="UniProtKB">
        <authorList>
            <consortium name="WormBaseParasite"/>
        </authorList>
    </citation>
    <scope>IDENTIFICATION</scope>
</reference>
<evidence type="ECO:0000313" key="2">
    <source>
        <dbReference type="WBParaSite" id="SMUV_0001073101-mRNA-1"/>
    </source>
</evidence>
<organism evidence="1 2">
    <name type="scientific">Syphacia muris</name>
    <dbReference type="NCBI Taxonomy" id="451379"/>
    <lineage>
        <taxon>Eukaryota</taxon>
        <taxon>Metazoa</taxon>
        <taxon>Ecdysozoa</taxon>
        <taxon>Nematoda</taxon>
        <taxon>Chromadorea</taxon>
        <taxon>Rhabditida</taxon>
        <taxon>Spirurina</taxon>
        <taxon>Oxyuridomorpha</taxon>
        <taxon>Oxyuroidea</taxon>
        <taxon>Oxyuridae</taxon>
        <taxon>Syphacia</taxon>
    </lineage>
</organism>
<dbReference type="Pfam" id="PF05219">
    <property type="entry name" value="DREV"/>
    <property type="match status" value="1"/>
</dbReference>
<dbReference type="PANTHER" id="PTHR12890:SF0">
    <property type="entry name" value="PROTEIN-L-HISTIDINE N-PROS-METHYLTRANSFERASE"/>
    <property type="match status" value="1"/>
</dbReference>
<name>A0A0N5B0D0_9BILA</name>
<dbReference type="WBParaSite" id="SMUV_0001073101-mRNA-1">
    <property type="protein sequence ID" value="SMUV_0001073101-mRNA-1"/>
    <property type="gene ID" value="SMUV_0001073101"/>
</dbReference>
<dbReference type="SUPFAM" id="SSF53335">
    <property type="entry name" value="S-adenosyl-L-methionine-dependent methyltransferases"/>
    <property type="match status" value="1"/>
</dbReference>
<sequence>MYRGQRITQMLLEKEQSDYALMNRDYSEWYAIDRSLLPPSISASFYQFSFDNETQTFINQSLDTSNALLLQIFYTMASNFLSLFLTKTTINGILGRGGMFVFSSLQLKNFLDIDTAWDAIHKKALDLGAGDGQVTEVLSKYFNNISVTEASTVMLWRLKQRGFNTVNMDSWSTTGPYDLVSVLNLLDRHYNPYQLIRDLHIVTTKSNCLLLLTVVLPLKQYVEFHPYKKSTSPDALLVLRGHSFEEQVVSLIEDFLVPANFEVIKWGKLPYLCEGDHVQVNFLRFLFFLEFFAYEINYCI</sequence>
<dbReference type="InterPro" id="IPR007884">
    <property type="entry name" value="METL9"/>
</dbReference>
<keyword evidence="1" id="KW-1185">Reference proteome</keyword>
<dbReference type="Proteomes" id="UP000046393">
    <property type="component" value="Unplaced"/>
</dbReference>
<dbReference type="InterPro" id="IPR029063">
    <property type="entry name" value="SAM-dependent_MTases_sf"/>
</dbReference>
<accession>A0A0N5B0D0</accession>
<dbReference type="PANTHER" id="PTHR12890">
    <property type="entry name" value="DREV PROTEIN"/>
    <property type="match status" value="1"/>
</dbReference>
<protein>
    <submittedName>
        <fullName evidence="2">Methyltransferase-like protein 9</fullName>
    </submittedName>
</protein>
<proteinExistence type="predicted"/>
<evidence type="ECO:0000313" key="1">
    <source>
        <dbReference type="Proteomes" id="UP000046393"/>
    </source>
</evidence>
<dbReference type="Gene3D" id="3.40.50.150">
    <property type="entry name" value="Vaccinia Virus protein VP39"/>
    <property type="match status" value="1"/>
</dbReference>
<dbReference type="AlphaFoldDB" id="A0A0N5B0D0"/>
<dbReference type="STRING" id="451379.A0A0N5B0D0"/>